<evidence type="ECO:0000256" key="2">
    <source>
        <dbReference type="ARBA" id="ARBA00007613"/>
    </source>
</evidence>
<reference evidence="9" key="1">
    <citation type="journal article" date="2005" name="Science">
        <title>Life at depth: Photobacterium profundum genome sequence and expression analysis.</title>
        <authorList>
            <person name="Vezzi A."/>
            <person name="Campanaro S."/>
            <person name="D'Angelo M."/>
            <person name="Simonato F."/>
            <person name="Vitulo N."/>
            <person name="Lauro F.M."/>
            <person name="Cestaro A."/>
            <person name="Malacrida G."/>
            <person name="Simionati B."/>
            <person name="Cannata N."/>
            <person name="Romualdi C."/>
            <person name="Bartlett D.H."/>
            <person name="Valle G."/>
        </authorList>
    </citation>
    <scope>NUCLEOTIDE SEQUENCE [LARGE SCALE GENOMIC DNA]</scope>
    <source>
        <strain evidence="9">ATCC BAA-1253 / SS9</strain>
    </source>
</reference>
<evidence type="ECO:0000256" key="4">
    <source>
        <dbReference type="ARBA" id="ARBA00022452"/>
    </source>
</evidence>
<evidence type="ECO:0000313" key="8">
    <source>
        <dbReference type="EMBL" id="CAG23618.1"/>
    </source>
</evidence>
<evidence type="ECO:0000256" key="6">
    <source>
        <dbReference type="ARBA" id="ARBA00023136"/>
    </source>
</evidence>
<gene>
    <name evidence="8" type="ordered locus">PBPRB1758</name>
</gene>
<dbReference type="Gene3D" id="1.20.1600.10">
    <property type="entry name" value="Outer membrane efflux proteins (OEP)"/>
    <property type="match status" value="1"/>
</dbReference>
<keyword evidence="4" id="KW-1134">Transmembrane beta strand</keyword>
<comment type="subcellular location">
    <subcellularLocation>
        <location evidence="1">Cell outer membrane</location>
    </subcellularLocation>
</comment>
<dbReference type="Proteomes" id="UP000000593">
    <property type="component" value="Chromosome 2"/>
</dbReference>
<keyword evidence="9" id="KW-1185">Reference proteome</keyword>
<sequence>MAQPHSPVQQNTSHVLKQGWTMSSVSRIKVMKSLKLLKNTWRLKKSVSASTAMSCALLLGFSLPLTASAANLLEVVDIALQENLSLNSAETGLRSSQYDLDINRGKFLPSLNVSANTNWNDGSTHQTSGSNTDNSYNDHGVNITLSQTLFNLGDIYSHTNTRIDVDIETLKTEQTRQAIIRDASTTYFEYLKSSAQIRATQAELNSSISRLKLITRNVELGNVAGTEKYEVLAQKEGTANTLRTLKKDQKVILTQLETIVQRPLNPDYDLQSTIEFTEIPLDRERRLNDILYSSGYDLLIAQQQVKKSRQTLKETGATFVPSLTGSIGYTYDDTNDTSATVFPDNGVTEEAVYTLKLDVPLLNGGRDYYRYEQNKVDIERTEIDLQDSKDQSQQQFDEFIYNINDYSASLVSLKTIIQANYASYNGIQKAHKLGTRTITDLLSAESKLFSSIRDYESARYDYIINLVQLNELIGNLNMNTIGKIAEQMSPVSDRKTDSPIPLHLLVQ</sequence>
<evidence type="ECO:0000256" key="3">
    <source>
        <dbReference type="ARBA" id="ARBA00022448"/>
    </source>
</evidence>
<dbReference type="PANTHER" id="PTHR30026">
    <property type="entry name" value="OUTER MEMBRANE PROTEIN TOLC"/>
    <property type="match status" value="1"/>
</dbReference>
<dbReference type="HOGENOM" id="CLU_599415_0_0_6"/>
<dbReference type="SUPFAM" id="SSF56954">
    <property type="entry name" value="Outer membrane efflux proteins (OEP)"/>
    <property type="match status" value="1"/>
</dbReference>
<keyword evidence="5" id="KW-0812">Transmembrane</keyword>
<dbReference type="Pfam" id="PF02321">
    <property type="entry name" value="OEP"/>
    <property type="match status" value="2"/>
</dbReference>
<dbReference type="GO" id="GO:1990281">
    <property type="term" value="C:efflux pump complex"/>
    <property type="evidence" value="ECO:0007669"/>
    <property type="project" value="TreeGrafter"/>
</dbReference>
<evidence type="ECO:0000256" key="5">
    <source>
        <dbReference type="ARBA" id="ARBA00022692"/>
    </source>
</evidence>
<dbReference type="GO" id="GO:0009279">
    <property type="term" value="C:cell outer membrane"/>
    <property type="evidence" value="ECO:0007669"/>
    <property type="project" value="UniProtKB-SubCell"/>
</dbReference>
<dbReference type="KEGG" id="ppr:PBPRB1758"/>
<evidence type="ECO:0000313" key="9">
    <source>
        <dbReference type="Proteomes" id="UP000000593"/>
    </source>
</evidence>
<evidence type="ECO:0000256" key="7">
    <source>
        <dbReference type="ARBA" id="ARBA00023237"/>
    </source>
</evidence>
<protein>
    <submittedName>
        <fullName evidence="8">Hypothetical ABC-transporter outer membrane component</fullName>
    </submittedName>
</protein>
<organism evidence="8 9">
    <name type="scientific">Photobacterium profundum (strain SS9)</name>
    <dbReference type="NCBI Taxonomy" id="298386"/>
    <lineage>
        <taxon>Bacteria</taxon>
        <taxon>Pseudomonadati</taxon>
        <taxon>Pseudomonadota</taxon>
        <taxon>Gammaproteobacteria</taxon>
        <taxon>Vibrionales</taxon>
        <taxon>Vibrionaceae</taxon>
        <taxon>Photobacterium</taxon>
    </lineage>
</organism>
<keyword evidence="6" id="KW-0472">Membrane</keyword>
<dbReference type="PANTHER" id="PTHR30026:SF20">
    <property type="entry name" value="OUTER MEMBRANE PROTEIN TOLC"/>
    <property type="match status" value="1"/>
</dbReference>
<keyword evidence="7" id="KW-0998">Cell outer membrane</keyword>
<dbReference type="STRING" id="298386.PBPRB1758"/>
<dbReference type="EMBL" id="CR378680">
    <property type="protein sequence ID" value="CAG23618.1"/>
    <property type="molecule type" value="Genomic_DNA"/>
</dbReference>
<keyword evidence="3" id="KW-0813">Transport</keyword>
<dbReference type="GO" id="GO:0015562">
    <property type="term" value="F:efflux transmembrane transporter activity"/>
    <property type="evidence" value="ECO:0007669"/>
    <property type="project" value="InterPro"/>
</dbReference>
<dbReference type="GO" id="GO:0015288">
    <property type="term" value="F:porin activity"/>
    <property type="evidence" value="ECO:0007669"/>
    <property type="project" value="TreeGrafter"/>
</dbReference>
<dbReference type="eggNOG" id="COG1538">
    <property type="taxonomic scope" value="Bacteria"/>
</dbReference>
<accession>Q6LGG2</accession>
<evidence type="ECO:0000256" key="1">
    <source>
        <dbReference type="ARBA" id="ARBA00004442"/>
    </source>
</evidence>
<dbReference type="InterPro" id="IPR051906">
    <property type="entry name" value="TolC-like"/>
</dbReference>
<dbReference type="AlphaFoldDB" id="Q6LGG2"/>
<proteinExistence type="inferred from homology"/>
<comment type="similarity">
    <text evidence="2">Belongs to the outer membrane factor (OMF) (TC 1.B.17) family.</text>
</comment>
<dbReference type="InterPro" id="IPR003423">
    <property type="entry name" value="OMP_efflux"/>
</dbReference>
<name>Q6LGG2_PHOPR</name>